<name>A0A5E8B7W2_9ASCO</name>
<feature type="compositionally biased region" description="Polar residues" evidence="5">
    <location>
        <begin position="441"/>
        <end position="451"/>
    </location>
</feature>
<feature type="signal peptide" evidence="7">
    <location>
        <begin position="1"/>
        <end position="28"/>
    </location>
</feature>
<evidence type="ECO:0000256" key="3">
    <source>
        <dbReference type="ARBA" id="ARBA00022989"/>
    </source>
</evidence>
<keyword evidence="9" id="KW-1185">Reference proteome</keyword>
<keyword evidence="2 6" id="KW-0812">Transmembrane</keyword>
<keyword evidence="7" id="KW-0732">Signal</keyword>
<feature type="transmembrane region" description="Helical" evidence="6">
    <location>
        <begin position="576"/>
        <end position="598"/>
    </location>
</feature>
<keyword evidence="3 6" id="KW-1133">Transmembrane helix</keyword>
<dbReference type="RefSeq" id="XP_031852057.1">
    <property type="nucleotide sequence ID" value="XM_031996166.1"/>
</dbReference>
<dbReference type="OrthoDB" id="448280at2759"/>
<dbReference type="GO" id="GO:0005385">
    <property type="term" value="F:zinc ion transmembrane transporter activity"/>
    <property type="evidence" value="ECO:0007669"/>
    <property type="project" value="TreeGrafter"/>
</dbReference>
<dbReference type="AlphaFoldDB" id="A0A5E8B7W2"/>
<evidence type="ECO:0000256" key="2">
    <source>
        <dbReference type="ARBA" id="ARBA00022692"/>
    </source>
</evidence>
<gene>
    <name evidence="8" type="ORF">SAPINGB_P001444</name>
</gene>
<dbReference type="GeneID" id="43580266"/>
<dbReference type="Proteomes" id="UP000398389">
    <property type="component" value="Unassembled WGS sequence"/>
</dbReference>
<proteinExistence type="predicted"/>
<dbReference type="PANTHER" id="PTHR11040">
    <property type="entry name" value="ZINC/IRON TRANSPORTER"/>
    <property type="match status" value="1"/>
</dbReference>
<feature type="region of interest" description="Disordered" evidence="5">
    <location>
        <begin position="431"/>
        <end position="452"/>
    </location>
</feature>
<feature type="transmembrane region" description="Helical" evidence="6">
    <location>
        <begin position="543"/>
        <end position="564"/>
    </location>
</feature>
<dbReference type="Pfam" id="PF02535">
    <property type="entry name" value="Zip"/>
    <property type="match status" value="1"/>
</dbReference>
<evidence type="ECO:0000256" key="6">
    <source>
        <dbReference type="SAM" id="Phobius"/>
    </source>
</evidence>
<dbReference type="GO" id="GO:0005886">
    <property type="term" value="C:plasma membrane"/>
    <property type="evidence" value="ECO:0007669"/>
    <property type="project" value="TreeGrafter"/>
</dbReference>
<protein>
    <submittedName>
        <fullName evidence="8">Uncharacterized protein</fullName>
    </submittedName>
</protein>
<evidence type="ECO:0000313" key="8">
    <source>
        <dbReference type="EMBL" id="VVT46902.1"/>
    </source>
</evidence>
<evidence type="ECO:0000256" key="4">
    <source>
        <dbReference type="ARBA" id="ARBA00023136"/>
    </source>
</evidence>
<dbReference type="EMBL" id="CABVLU010000001">
    <property type="protein sequence ID" value="VVT46902.1"/>
    <property type="molecule type" value="Genomic_DNA"/>
</dbReference>
<evidence type="ECO:0000256" key="1">
    <source>
        <dbReference type="ARBA" id="ARBA00004141"/>
    </source>
</evidence>
<evidence type="ECO:0000256" key="7">
    <source>
        <dbReference type="SAM" id="SignalP"/>
    </source>
</evidence>
<sequence>MNLKFTAKNNLFLSVTLAAYAFAQSSSGQSTAITSCHFHESTLFCKNGNGEEGYVTPAPTATSEAPAQYTACHNHDNEFYCMNGSDEIQFIIANADEAISSSMSTYLTAQSVSSQIAQTTAITSCHFHESTFYCMNGSGEEGYVTPAPTATAEAPAQYTACHNHGEDYYCMNGSNEVQFFIAEEHDDHDEESTVTSQISNSASGQTTAVTACHYHGTAYNCMNGDGQEGYIVPAPTATESTPAEYTGCHTHGSSTFCMNGLEEVQFVIDGEISATSTSTESSTSTDGISCHFHAGVEHCVDADGNTVESTCEKVNTEKNIRLRVGLLFAILASSSFAVFSPIFLRRFANLDLDGPVLTIIRQFGTGVVLSTSLIHLSTHATLMFSSECVGTLSYEGVSTSIMLAGLFIAFLIEYTFNRLLSNRQKKLQRKNSCDGQVLEQKPTTGSDNENMNNEKHQVQVSQVPNGGHNHSDSLIDPHDKLSVMIMEAGIVFHSILIGITLVVAGDSGVITLFIVILFHQMFEGLAVGARISGIRNASMVEMIIMGTVFALITPIGMAIGLGVINKFNGNDRSTLIALGTIDALSAGILLWTGLVEMLAMDWIIGSLKDASVWTSLLAMASLIGGMILMSVLGKWT</sequence>
<accession>A0A5E8B7W2</accession>
<feature type="transmembrane region" description="Helical" evidence="6">
    <location>
        <begin position="610"/>
        <end position="632"/>
    </location>
</feature>
<dbReference type="InterPro" id="IPR003689">
    <property type="entry name" value="ZIP"/>
</dbReference>
<organism evidence="8 9">
    <name type="scientific">Magnusiomyces paraingens</name>
    <dbReference type="NCBI Taxonomy" id="2606893"/>
    <lineage>
        <taxon>Eukaryota</taxon>
        <taxon>Fungi</taxon>
        <taxon>Dikarya</taxon>
        <taxon>Ascomycota</taxon>
        <taxon>Saccharomycotina</taxon>
        <taxon>Dipodascomycetes</taxon>
        <taxon>Dipodascales</taxon>
        <taxon>Dipodascaceae</taxon>
        <taxon>Magnusiomyces</taxon>
    </lineage>
</organism>
<keyword evidence="4 6" id="KW-0472">Membrane</keyword>
<feature type="transmembrane region" description="Helical" evidence="6">
    <location>
        <begin position="324"/>
        <end position="344"/>
    </location>
</feature>
<dbReference type="PANTHER" id="PTHR11040:SF44">
    <property type="entry name" value="PROTEIN ZNTC-RELATED"/>
    <property type="match status" value="1"/>
</dbReference>
<reference evidence="8 9" key="1">
    <citation type="submission" date="2019-09" db="EMBL/GenBank/DDBJ databases">
        <authorList>
            <person name="Brejova B."/>
        </authorList>
    </citation>
    <scope>NUCLEOTIDE SEQUENCE [LARGE SCALE GENOMIC DNA]</scope>
</reference>
<feature type="chain" id="PRO_5022974154" evidence="7">
    <location>
        <begin position="29"/>
        <end position="636"/>
    </location>
</feature>
<evidence type="ECO:0000313" key="9">
    <source>
        <dbReference type="Proteomes" id="UP000398389"/>
    </source>
</evidence>
<feature type="transmembrane region" description="Helical" evidence="6">
    <location>
        <begin position="396"/>
        <end position="416"/>
    </location>
</feature>
<comment type="subcellular location">
    <subcellularLocation>
        <location evidence="1">Membrane</location>
        <topology evidence="1">Multi-pass membrane protein</topology>
    </subcellularLocation>
</comment>
<evidence type="ECO:0000256" key="5">
    <source>
        <dbReference type="SAM" id="MobiDB-lite"/>
    </source>
</evidence>